<evidence type="ECO:0000256" key="1">
    <source>
        <dbReference type="ARBA" id="ARBA00007331"/>
    </source>
</evidence>
<dbReference type="PATRIC" id="fig|213585.10.peg.2654"/>
<dbReference type="EMBL" id="CP009512">
    <property type="protein sequence ID" value="AKB65286.1"/>
    <property type="molecule type" value="Genomic_DNA"/>
</dbReference>
<dbReference type="InterPro" id="IPR016195">
    <property type="entry name" value="Pol/histidinol_Pase-like"/>
</dbReference>
<dbReference type="GO" id="GO:0003723">
    <property type="term" value="F:RNA binding"/>
    <property type="evidence" value="ECO:0007669"/>
    <property type="project" value="TreeGrafter"/>
</dbReference>
<dbReference type="GO" id="GO:0005737">
    <property type="term" value="C:cytoplasm"/>
    <property type="evidence" value="ECO:0007669"/>
    <property type="project" value="UniProtKB-SubCell"/>
</dbReference>
<evidence type="ECO:0000256" key="7">
    <source>
        <dbReference type="HAMAP-Rule" id="MF_00756"/>
    </source>
</evidence>
<accession>A0A0E3LUH6</accession>
<dbReference type="RefSeq" id="WP_011034531.1">
    <property type="nucleotide sequence ID" value="NZ_CP009512.1"/>
</dbReference>
<comment type="catalytic activity">
    <reaction evidence="7">
        <text>Endonucleolytic cleavage of RNA, removing 5'-extranucleotides from tRNA precursor.</text>
        <dbReference type="EC" id="3.1.26.5"/>
    </reaction>
</comment>
<evidence type="ECO:0000256" key="6">
    <source>
        <dbReference type="ARBA" id="ARBA00022801"/>
    </source>
</evidence>
<name>A0A0E3LUH6_METMZ</name>
<protein>
    <recommendedName>
        <fullName evidence="7">Ribonuclease P protein component 3</fullName>
        <shortName evidence="7">RNase P component 3</shortName>
        <ecNumber evidence="7">3.1.26.5</ecNumber>
    </recommendedName>
    <alternativeName>
        <fullName evidence="7">Rpp30</fullName>
    </alternativeName>
</protein>
<dbReference type="GO" id="GO:0001682">
    <property type="term" value="P:tRNA 5'-leader removal"/>
    <property type="evidence" value="ECO:0007669"/>
    <property type="project" value="UniProtKB-UniRule"/>
</dbReference>
<dbReference type="Gene3D" id="3.20.20.140">
    <property type="entry name" value="Metal-dependent hydrolases"/>
    <property type="match status" value="1"/>
</dbReference>
<comment type="subunit">
    <text evidence="7">Consists of a catalytic RNA component and at least 4-5 protein subunits.</text>
</comment>
<dbReference type="InterPro" id="IPR002738">
    <property type="entry name" value="RNase_P_p30"/>
</dbReference>
<dbReference type="SMR" id="A0A0E3LUH6"/>
<evidence type="ECO:0000313" key="9">
    <source>
        <dbReference type="Proteomes" id="UP000033097"/>
    </source>
</evidence>
<dbReference type="AlphaFoldDB" id="A0A0E3LUH6"/>
<evidence type="ECO:0000256" key="5">
    <source>
        <dbReference type="ARBA" id="ARBA00022759"/>
    </source>
</evidence>
<dbReference type="KEGG" id="mmj:MSMAS_2090"/>
<keyword evidence="5 7" id="KW-0255">Endonuclease</keyword>
<dbReference type="NCBIfam" id="NF046111">
    <property type="entry name" value="RNaseP3Mthb"/>
    <property type="match status" value="1"/>
</dbReference>
<dbReference type="GO" id="GO:0030677">
    <property type="term" value="C:ribonuclease P complex"/>
    <property type="evidence" value="ECO:0007669"/>
    <property type="project" value="UniProtKB-UniRule"/>
</dbReference>
<keyword evidence="3 7" id="KW-0819">tRNA processing</keyword>
<comment type="subcellular location">
    <subcellularLocation>
        <location evidence="7">Cytoplasm</location>
    </subcellularLocation>
</comment>
<dbReference type="GeneID" id="24852057"/>
<dbReference type="HAMAP" id="MF_00756">
    <property type="entry name" value="RNase_P_3"/>
    <property type="match status" value="1"/>
</dbReference>
<organism evidence="8 9">
    <name type="scientific">Methanosarcina mazei S-6</name>
    <dbReference type="NCBI Taxonomy" id="213585"/>
    <lineage>
        <taxon>Archaea</taxon>
        <taxon>Methanobacteriati</taxon>
        <taxon>Methanobacteriota</taxon>
        <taxon>Stenosarchaea group</taxon>
        <taxon>Methanomicrobia</taxon>
        <taxon>Methanosarcinales</taxon>
        <taxon>Methanosarcinaceae</taxon>
        <taxon>Methanosarcina</taxon>
    </lineage>
</organism>
<dbReference type="PANTHER" id="PTHR13031">
    <property type="entry name" value="RIBONUCLEASE P SUBUNIT P30"/>
    <property type="match status" value="1"/>
</dbReference>
<evidence type="ECO:0000256" key="4">
    <source>
        <dbReference type="ARBA" id="ARBA00022722"/>
    </source>
</evidence>
<sequence>MGKPEFYDFCVHAVPDGANAVEELSSLSRHLGYSGIALANHSDKLPSKKPVLPSIEGFEVFRGIELVEENPSKLHGLVGKFRSSMDVLIVHGGSEAVNRAALENPRVDILNHPAFDKSSGLNQVLAKAAAENGVAIGITLRPLLHSRGSRRIRMLSDLKANLELARKYDVPLVLCSDAMSCYDLRSPMETLAFAEVCGLEEDEALDALSTVPKKIIKKNRPGPGYVREGIEVLEGEDIF</sequence>
<keyword evidence="4 7" id="KW-0540">Nuclease</keyword>
<dbReference type="Pfam" id="PF01876">
    <property type="entry name" value="RNase_P_p30"/>
    <property type="match status" value="1"/>
</dbReference>
<evidence type="ECO:0000313" key="8">
    <source>
        <dbReference type="EMBL" id="AKB65286.1"/>
    </source>
</evidence>
<comment type="function">
    <text evidence="7">Part of ribonuclease P, a protein complex that generates mature tRNA molecules by cleaving their 5'-ends.</text>
</comment>
<comment type="similarity">
    <text evidence="1 7">Belongs to the eukaryotic/archaeal RNase P protein component 3 family.</text>
</comment>
<evidence type="ECO:0000256" key="3">
    <source>
        <dbReference type="ARBA" id="ARBA00022694"/>
    </source>
</evidence>
<dbReference type="Proteomes" id="UP000033097">
    <property type="component" value="Chromosome"/>
</dbReference>
<reference evidence="8 9" key="1">
    <citation type="submission" date="2014-07" db="EMBL/GenBank/DDBJ databases">
        <title>Methanogenic archaea and the global carbon cycle.</title>
        <authorList>
            <person name="Henriksen J.R."/>
            <person name="Luke J."/>
            <person name="Reinhart S."/>
            <person name="Benedict M.N."/>
            <person name="Youngblut N.D."/>
            <person name="Metcalf M.E."/>
            <person name="Whitaker R.J."/>
            <person name="Metcalf W.W."/>
        </authorList>
    </citation>
    <scope>NUCLEOTIDE SEQUENCE [LARGE SCALE GENOMIC DNA]</scope>
    <source>
        <strain evidence="8 9">S-6</strain>
    </source>
</reference>
<proteinExistence type="inferred from homology"/>
<dbReference type="GeneID" id="82161703"/>
<keyword evidence="6 7" id="KW-0378">Hydrolase</keyword>
<dbReference type="InterPro" id="IPR023539">
    <property type="entry name" value="RNase_P_comp-3_arc"/>
</dbReference>
<gene>
    <name evidence="7" type="primary">rnp3</name>
    <name evidence="8" type="ORF">MSMAS_2090</name>
</gene>
<dbReference type="PANTHER" id="PTHR13031:SF0">
    <property type="entry name" value="RIBONUCLEASE P PROTEIN SUBUNIT P30"/>
    <property type="match status" value="1"/>
</dbReference>
<dbReference type="SUPFAM" id="SSF89550">
    <property type="entry name" value="PHP domain-like"/>
    <property type="match status" value="1"/>
</dbReference>
<dbReference type="STRING" id="213585.MSMAS_2090"/>
<dbReference type="EC" id="3.1.26.5" evidence="7"/>
<dbReference type="HOGENOM" id="CLU_074509_1_0_2"/>
<keyword evidence="2 7" id="KW-0963">Cytoplasm</keyword>
<dbReference type="GO" id="GO:0004526">
    <property type="term" value="F:ribonuclease P activity"/>
    <property type="evidence" value="ECO:0007669"/>
    <property type="project" value="UniProtKB-UniRule"/>
</dbReference>
<evidence type="ECO:0000256" key="2">
    <source>
        <dbReference type="ARBA" id="ARBA00022490"/>
    </source>
</evidence>